<dbReference type="SUPFAM" id="SSF50494">
    <property type="entry name" value="Trypsin-like serine proteases"/>
    <property type="match status" value="1"/>
</dbReference>
<comment type="function">
    <text evidence="6">Catalyzes the removal of dipeptides from the N-terminus of oligopeptides.</text>
</comment>
<dbReference type="GO" id="GO:0008239">
    <property type="term" value="F:dipeptidyl-peptidase activity"/>
    <property type="evidence" value="ECO:0007669"/>
    <property type="project" value="UniProtKB-UniRule"/>
</dbReference>
<dbReference type="OrthoDB" id="9805367at2"/>
<evidence type="ECO:0000256" key="4">
    <source>
        <dbReference type="ARBA" id="ARBA00022729"/>
    </source>
</evidence>
<dbReference type="Proteomes" id="UP000095228">
    <property type="component" value="Chromosome"/>
</dbReference>
<dbReference type="GO" id="GO:0006508">
    <property type="term" value="P:proteolysis"/>
    <property type="evidence" value="ECO:0007669"/>
    <property type="project" value="UniProtKB-KW"/>
</dbReference>
<dbReference type="GO" id="GO:0070009">
    <property type="term" value="F:serine-type aminopeptidase activity"/>
    <property type="evidence" value="ECO:0007669"/>
    <property type="project" value="UniProtKB-UniRule"/>
</dbReference>
<keyword evidence="2 6" id="KW-0031">Aminopeptidase</keyword>
<dbReference type="RefSeq" id="WP_069961844.1">
    <property type="nucleotide sequence ID" value="NZ_CP016094.1"/>
</dbReference>
<name>A0A1D8AUN9_9BACT</name>
<reference evidence="7 8" key="1">
    <citation type="submission" date="2016-06" db="EMBL/GenBank/DDBJ databases">
        <title>Three novel species with peptidoglycan cell walls form the new genus Lacunisphaera gen. nov. in the family Opitutaceae of the verrucomicrobial subdivision 4.</title>
        <authorList>
            <person name="Rast P."/>
            <person name="Gloeckner I."/>
            <person name="Jogler M."/>
            <person name="Boedeker C."/>
            <person name="Jeske O."/>
            <person name="Wiegand S."/>
            <person name="Reinhardt R."/>
            <person name="Schumann P."/>
            <person name="Rohde M."/>
            <person name="Spring S."/>
            <person name="Gloeckner F.O."/>
            <person name="Jogler C."/>
        </authorList>
    </citation>
    <scope>NUCLEOTIDE SEQUENCE [LARGE SCALE GENOMIC DNA]</scope>
    <source>
        <strain evidence="7 8">IG16b</strain>
    </source>
</reference>
<dbReference type="Pfam" id="PF10459">
    <property type="entry name" value="Peptidase_S46"/>
    <property type="match status" value="1"/>
</dbReference>
<dbReference type="STRING" id="1838286.Verru16b_01673"/>
<keyword evidence="3 6" id="KW-0645">Protease</keyword>
<proteinExistence type="inferred from homology"/>
<evidence type="ECO:0000256" key="1">
    <source>
        <dbReference type="ARBA" id="ARBA00010491"/>
    </source>
</evidence>
<evidence type="ECO:0000256" key="3">
    <source>
        <dbReference type="ARBA" id="ARBA00022670"/>
    </source>
</evidence>
<dbReference type="EMBL" id="CP016094">
    <property type="protein sequence ID" value="AOS44610.1"/>
    <property type="molecule type" value="Genomic_DNA"/>
</dbReference>
<dbReference type="EC" id="3.4.14.-" evidence="6"/>
<dbReference type="PANTHER" id="PTHR38469">
    <property type="entry name" value="PERIPLASMIC PEPTIDASE SUBFAMILY S1B"/>
    <property type="match status" value="1"/>
</dbReference>
<dbReference type="PATRIC" id="fig|1838286.3.peg.1688"/>
<dbReference type="AlphaFoldDB" id="A0A1D8AUN9"/>
<dbReference type="KEGG" id="obg:Verru16b_01673"/>
<evidence type="ECO:0000313" key="7">
    <source>
        <dbReference type="EMBL" id="AOS44610.1"/>
    </source>
</evidence>
<keyword evidence="4" id="KW-0732">Signal</keyword>
<accession>A0A1D8AUN9</accession>
<dbReference type="GO" id="GO:0043171">
    <property type="term" value="P:peptide catabolic process"/>
    <property type="evidence" value="ECO:0007669"/>
    <property type="project" value="UniProtKB-UniRule"/>
</dbReference>
<evidence type="ECO:0000256" key="6">
    <source>
        <dbReference type="RuleBase" id="RU366067"/>
    </source>
</evidence>
<evidence type="ECO:0000256" key="5">
    <source>
        <dbReference type="ARBA" id="ARBA00022801"/>
    </source>
</evidence>
<organism evidence="7 8">
    <name type="scientific">Lacunisphaera limnophila</name>
    <dbReference type="NCBI Taxonomy" id="1838286"/>
    <lineage>
        <taxon>Bacteria</taxon>
        <taxon>Pseudomonadati</taxon>
        <taxon>Verrucomicrobiota</taxon>
        <taxon>Opitutia</taxon>
        <taxon>Opitutales</taxon>
        <taxon>Opitutaceae</taxon>
        <taxon>Lacunisphaera</taxon>
    </lineage>
</organism>
<dbReference type="InterPro" id="IPR009003">
    <property type="entry name" value="Peptidase_S1_PA"/>
</dbReference>
<evidence type="ECO:0000256" key="2">
    <source>
        <dbReference type="ARBA" id="ARBA00022438"/>
    </source>
</evidence>
<keyword evidence="8" id="KW-1185">Reference proteome</keyword>
<dbReference type="PANTHER" id="PTHR38469:SF1">
    <property type="entry name" value="PERIPLASMIC PEPTIDASE SUBFAMILY S1B"/>
    <property type="match status" value="1"/>
</dbReference>
<protein>
    <recommendedName>
        <fullName evidence="6">Dipeptidyl-peptidase</fullName>
        <ecNumber evidence="6">3.4.14.-</ecNumber>
    </recommendedName>
</protein>
<evidence type="ECO:0000313" key="8">
    <source>
        <dbReference type="Proteomes" id="UP000095228"/>
    </source>
</evidence>
<sequence length="689" mass="76411">MTLSFPRPRLLIAVLLLATVLRADDGMWLLTNPPLQDLKAKYGFEPTPAWLEHVQKASVRMNNGGSGSFASADGLVITNHHVASDAIYKLSSTGHNYLEDGYHAKSRAEELKCTDLELNVLMSIEDVTARVNAAVKPDLAPAEANVARRSIMAEIEKESLEQSGLRSDVVTLYQGGQYHLYRYKRYTDVRLVWAPEQQAAFFGGDPDNFEFPRYNLDVTLFRVYENDAPVKVEHYLKWNPAGTTAGELVFITGHPGSTQRLITMAELEYARDIQVPNVMRYLKNREVLLLSYSARSEENARRAKDEVFTIANSRKVYDGRISGLLDPVLIAAKEAEEAALKTFAADHPELGATDAWDKITAAQLVIARQALRHNLLEAYAFNSDLFGKARSLLRAATERALPNGERLREFRDSARTEFELALFSEEPVYEDFEILKIKNYLEYIAMELGAKDPVVQAALGGKAPAVRAAELVTGSKIHDLAFRKKLYAMSPEELAQVDDPMLALARAVDAEARAGRKVIEAQAEVKQQAHARIARVRYAKDGDKVSPDATFTLRLAYGTVKGLQQDGVDIPAYTDIAGTFVRATERNNVPPFNLPATWLAAKDRFKGDTPFNFIHTSYSIGGNSGSPTLNRNGEFVGILFDGNIHSLVWNYAYSDTVARSVSVDVRGILEAMRTVYGADELVAEILGTK</sequence>
<gene>
    <name evidence="7" type="ORF">Verru16b_01673</name>
</gene>
<dbReference type="InterPro" id="IPR019500">
    <property type="entry name" value="Pep_S46"/>
</dbReference>
<keyword evidence="6" id="KW-0720">Serine protease</keyword>
<keyword evidence="5 6" id="KW-0378">Hydrolase</keyword>
<comment type="similarity">
    <text evidence="1 6">Belongs to the peptidase S46 family.</text>
</comment>